<dbReference type="AlphaFoldDB" id="A0A135IAP2"/>
<organism evidence="1 2">
    <name type="scientific">Enterovibrio coralii</name>
    <dbReference type="NCBI Taxonomy" id="294935"/>
    <lineage>
        <taxon>Bacteria</taxon>
        <taxon>Pseudomonadati</taxon>
        <taxon>Pseudomonadota</taxon>
        <taxon>Gammaproteobacteria</taxon>
        <taxon>Vibrionales</taxon>
        <taxon>Vibrionaceae</taxon>
        <taxon>Enterovibrio</taxon>
    </lineage>
</organism>
<dbReference type="RefSeq" id="WP_067413425.1">
    <property type="nucleotide sequence ID" value="NZ_LNTY01000024.1"/>
</dbReference>
<dbReference type="GO" id="GO:0016740">
    <property type="term" value="F:transferase activity"/>
    <property type="evidence" value="ECO:0007669"/>
    <property type="project" value="UniProtKB-KW"/>
</dbReference>
<protein>
    <submittedName>
        <fullName evidence="1">Amidinotransferase</fullName>
    </submittedName>
</protein>
<name>A0A135IAP2_9GAMM</name>
<dbReference type="OrthoDB" id="9788268at2"/>
<dbReference type="EMBL" id="LNTY01000024">
    <property type="protein sequence ID" value="KXF82478.1"/>
    <property type="molecule type" value="Genomic_DNA"/>
</dbReference>
<reference evidence="1 2" key="1">
    <citation type="submission" date="2015-11" db="EMBL/GenBank/DDBJ databases">
        <title>Genomic Taxonomy of the Vibrionaceae.</title>
        <authorList>
            <person name="Gomez-Gil B."/>
            <person name="Enciso-Ibarra J."/>
        </authorList>
    </citation>
    <scope>NUCLEOTIDE SEQUENCE [LARGE SCALE GENOMIC DNA]</scope>
    <source>
        <strain evidence="1 2">CAIM 912</strain>
    </source>
</reference>
<dbReference type="Proteomes" id="UP000070529">
    <property type="component" value="Unassembled WGS sequence"/>
</dbReference>
<comment type="caution">
    <text evidence="1">The sequence shown here is derived from an EMBL/GenBank/DDBJ whole genome shotgun (WGS) entry which is preliminary data.</text>
</comment>
<keyword evidence="1" id="KW-0808">Transferase</keyword>
<dbReference type="Pfam" id="PF19420">
    <property type="entry name" value="DDAH_eukar"/>
    <property type="match status" value="1"/>
</dbReference>
<evidence type="ECO:0000313" key="2">
    <source>
        <dbReference type="Proteomes" id="UP000070529"/>
    </source>
</evidence>
<dbReference type="SUPFAM" id="SSF55909">
    <property type="entry name" value="Pentein"/>
    <property type="match status" value="1"/>
</dbReference>
<dbReference type="PIRSF" id="PIRSF028188">
    <property type="entry name" value="Amdntrnsf_FN0238"/>
    <property type="match status" value="1"/>
</dbReference>
<keyword evidence="2" id="KW-1185">Reference proteome</keyword>
<accession>A0A135IAP2</accession>
<proteinExistence type="predicted"/>
<evidence type="ECO:0000313" key="1">
    <source>
        <dbReference type="EMBL" id="KXF82478.1"/>
    </source>
</evidence>
<dbReference type="Gene3D" id="3.75.10.10">
    <property type="entry name" value="L-arginine/glycine Amidinotransferase, Chain A"/>
    <property type="match status" value="1"/>
</dbReference>
<dbReference type="PANTHER" id="PTHR43224:SF1">
    <property type="entry name" value="AMIDINOTRANSFERASE"/>
    <property type="match status" value="1"/>
</dbReference>
<gene>
    <name evidence="1" type="ORF">ATN88_25155</name>
</gene>
<dbReference type="InterPro" id="IPR014541">
    <property type="entry name" value="Amdntrnsf_FN0238"/>
</dbReference>
<dbReference type="PANTHER" id="PTHR43224">
    <property type="entry name" value="AMIDINOTRANSFERASE"/>
    <property type="match status" value="1"/>
</dbReference>
<sequence length="324" mass="36373">MVAPILKDTIPVVQNVSHTTNAVVMVPPIDFKFNVETSADNEFQQRLALPEQEIRKKALNEFYNMVSILQSHGVEVTVMDYSGDAYETPDAVFPNNWFSTSPDGDVFLFPMACENRRHEVRPACLKRNLEQQGFSVTDITPVSDLKHPNAFLESTGVMILDHAQGTIYAALSERCDKELLQKYVDLAGFHELIYFETKMASGASVYHTNVMMAVGEGFAVICDEIIEEFERRRVLATLKKTKEVISITEEQMGQFCGNILQLKNDKNEHLIAMSVSAYNAFTLEQKQTLRKHGQLIPIDVSTIETIGGGSVRCMLAENFLPKNV</sequence>